<dbReference type="PROSITE" id="PS51517">
    <property type="entry name" value="NDT80"/>
    <property type="match status" value="1"/>
</dbReference>
<evidence type="ECO:0000256" key="4">
    <source>
        <dbReference type="ARBA" id="ARBA00008221"/>
    </source>
</evidence>
<evidence type="ECO:0000259" key="30">
    <source>
        <dbReference type="PROSITE" id="PS51688"/>
    </source>
</evidence>
<dbReference type="InterPro" id="IPR051577">
    <property type="entry name" value="MRF-like"/>
</dbReference>
<comment type="function">
    <text evidence="23">Constitutes a precursor of the transcription factor. Mediates the autocatalytic cleavage that releases the Myelin regulatory factor, N-terminal component that specifically activates transcription of central nervous system (CNS) myelin genes.</text>
</comment>
<evidence type="ECO:0000256" key="10">
    <source>
        <dbReference type="ARBA" id="ARBA00022813"/>
    </source>
</evidence>
<dbReference type="Ensembl" id="ENSCSAT00000004490.1">
    <property type="protein sequence ID" value="ENSCSAP00000002745.1"/>
    <property type="gene ID" value="ENSCSAG00000006452.1"/>
</dbReference>
<evidence type="ECO:0000256" key="28">
    <source>
        <dbReference type="SAM" id="MobiDB-lite"/>
    </source>
</evidence>
<dbReference type="jPOST" id="A0A0D9R2A6"/>
<dbReference type="FunFam" id="2.60.40.1390:FF:000001">
    <property type="entry name" value="Myelin gene regulatory factor"/>
    <property type="match status" value="1"/>
</dbReference>
<proteinExistence type="inferred from homology"/>
<keyword evidence="9" id="KW-0378">Hydrolase</keyword>
<evidence type="ECO:0000256" key="25">
    <source>
        <dbReference type="ARBA" id="ARBA00067854"/>
    </source>
</evidence>
<keyword evidence="10" id="KW-0068">Autocatalytic cleavage</keyword>
<evidence type="ECO:0000256" key="5">
    <source>
        <dbReference type="ARBA" id="ARBA00022490"/>
    </source>
</evidence>
<feature type="compositionally biased region" description="Pro residues" evidence="28">
    <location>
        <begin position="31"/>
        <end position="51"/>
    </location>
</feature>
<feature type="domain" description="NDT80" evidence="29">
    <location>
        <begin position="103"/>
        <end position="394"/>
    </location>
</feature>
<evidence type="ECO:0000256" key="17">
    <source>
        <dbReference type="ARBA" id="ARBA00023159"/>
    </source>
</evidence>
<feature type="compositionally biased region" description="Polar residues" evidence="28">
    <location>
        <begin position="947"/>
        <end position="956"/>
    </location>
</feature>
<dbReference type="GO" id="GO:0031643">
    <property type="term" value="P:positive regulation of myelination"/>
    <property type="evidence" value="ECO:0007669"/>
    <property type="project" value="Ensembl"/>
</dbReference>
<keyword evidence="11" id="KW-0256">Endoplasmic reticulum</keyword>
<dbReference type="InterPro" id="IPR025719">
    <property type="entry name" value="MYRF_C2"/>
</dbReference>
<dbReference type="PANTHER" id="PTHR13029:SF16">
    <property type="entry name" value="MYELIN REGULATORY FACTOR"/>
    <property type="match status" value="1"/>
</dbReference>
<comment type="subcellular location">
    <subcellularLocation>
        <location evidence="3">Cytoplasm</location>
    </subcellularLocation>
    <subcellularLocation>
        <location evidence="2">Endoplasmic reticulum membrane</location>
        <topology evidence="2">Single-pass membrane protein</topology>
    </subcellularLocation>
    <subcellularLocation>
        <location evidence="1">Nucleus</location>
    </subcellularLocation>
</comment>
<keyword evidence="8" id="KW-0221">Differentiation</keyword>
<evidence type="ECO:0000256" key="3">
    <source>
        <dbReference type="ARBA" id="ARBA00004496"/>
    </source>
</evidence>
<feature type="domain" description="Peptidase S74" evidence="30">
    <location>
        <begin position="440"/>
        <end position="549"/>
    </location>
</feature>
<dbReference type="GO" id="GO:0005789">
    <property type="term" value="C:endoplasmic reticulum membrane"/>
    <property type="evidence" value="ECO:0007669"/>
    <property type="project" value="UniProtKB-SubCell"/>
</dbReference>
<keyword evidence="12" id="KW-1133">Transmembrane helix</keyword>
<evidence type="ECO:0000313" key="32">
    <source>
        <dbReference type="Proteomes" id="UP000029965"/>
    </source>
</evidence>
<dbReference type="EMBL" id="AQIB01079253">
    <property type="status" value="NOT_ANNOTATED_CDS"/>
    <property type="molecule type" value="Genomic_DNA"/>
</dbReference>
<evidence type="ECO:0000256" key="22">
    <source>
        <dbReference type="ARBA" id="ARBA00057438"/>
    </source>
</evidence>
<dbReference type="GO" id="GO:0045893">
    <property type="term" value="P:positive regulation of DNA-templated transcription"/>
    <property type="evidence" value="ECO:0007669"/>
    <property type="project" value="Ensembl"/>
</dbReference>
<evidence type="ECO:0000256" key="24">
    <source>
        <dbReference type="ARBA" id="ARBA00064388"/>
    </source>
</evidence>
<keyword evidence="17" id="KW-0010">Activator</keyword>
<dbReference type="Gene3D" id="2.60.40.1390">
    <property type="entry name" value="NDT80 DNA-binding domain"/>
    <property type="match status" value="1"/>
</dbReference>
<keyword evidence="15 27" id="KW-0238">DNA-binding</keyword>
<evidence type="ECO:0000256" key="18">
    <source>
        <dbReference type="ARBA" id="ARBA00023163"/>
    </source>
</evidence>
<evidence type="ECO:0000256" key="6">
    <source>
        <dbReference type="ARBA" id="ARBA00022670"/>
    </source>
</evidence>
<keyword evidence="16" id="KW-0472">Membrane</keyword>
<evidence type="ECO:0000256" key="26">
    <source>
        <dbReference type="ARBA" id="ARBA00075238"/>
    </source>
</evidence>
<evidence type="ECO:0000256" key="11">
    <source>
        <dbReference type="ARBA" id="ARBA00022824"/>
    </source>
</evidence>
<evidence type="ECO:0000256" key="1">
    <source>
        <dbReference type="ARBA" id="ARBA00004123"/>
    </source>
</evidence>
<keyword evidence="18" id="KW-0804">Transcription</keyword>
<keyword evidence="7" id="KW-0812">Transmembrane</keyword>
<name>A0A0D9R2A6_CHLSB</name>
<feature type="region of interest" description="Disordered" evidence="28">
    <location>
        <begin position="23"/>
        <end position="53"/>
    </location>
</feature>
<dbReference type="InterPro" id="IPR037141">
    <property type="entry name" value="NDT80_DNA-bd_dom_sf"/>
</dbReference>
<dbReference type="InterPro" id="IPR008967">
    <property type="entry name" value="p53-like_TF_DNA-bd_sf"/>
</dbReference>
<dbReference type="GO" id="GO:0043565">
    <property type="term" value="F:sequence-specific DNA binding"/>
    <property type="evidence" value="ECO:0007669"/>
    <property type="project" value="TreeGrafter"/>
</dbReference>
<dbReference type="GO" id="GO:0005654">
    <property type="term" value="C:nucleoplasm"/>
    <property type="evidence" value="ECO:0007669"/>
    <property type="project" value="Ensembl"/>
</dbReference>
<dbReference type="eggNOG" id="KOG3661">
    <property type="taxonomic scope" value="Eukaryota"/>
</dbReference>
<gene>
    <name evidence="31" type="primary">MYRF</name>
</gene>
<dbReference type="InterPro" id="IPR030392">
    <property type="entry name" value="S74_ICA"/>
</dbReference>
<reference evidence="31 32" key="1">
    <citation type="submission" date="2014-03" db="EMBL/GenBank/DDBJ databases">
        <authorList>
            <person name="Warren W."/>
            <person name="Wilson R.K."/>
        </authorList>
    </citation>
    <scope>NUCLEOTIDE SEQUENCE</scope>
</reference>
<keyword evidence="5" id="KW-0963">Cytoplasm</keyword>
<evidence type="ECO:0000256" key="9">
    <source>
        <dbReference type="ARBA" id="ARBA00022801"/>
    </source>
</evidence>
<evidence type="ECO:0000313" key="31">
    <source>
        <dbReference type="Ensembl" id="ENSCSAP00000002745.1"/>
    </source>
</evidence>
<dbReference type="GO" id="GO:0008233">
    <property type="term" value="F:peptidase activity"/>
    <property type="evidence" value="ECO:0007669"/>
    <property type="project" value="UniProtKB-KW"/>
</dbReference>
<evidence type="ECO:0000256" key="12">
    <source>
        <dbReference type="ARBA" id="ARBA00022989"/>
    </source>
</evidence>
<feature type="DNA-binding region" description="NDT80" evidence="27">
    <location>
        <begin position="103"/>
        <end position="394"/>
    </location>
</feature>
<dbReference type="FunFam" id="2.60.40.1390:FF:000011">
    <property type="entry name" value="Myelin regulatory factor-like"/>
    <property type="match status" value="1"/>
</dbReference>
<accession>A0A0D9R2A6</accession>
<dbReference type="InterPro" id="IPR026932">
    <property type="entry name" value="MYRF_ICA"/>
</dbReference>
<dbReference type="GO" id="GO:0005794">
    <property type="term" value="C:Golgi apparatus"/>
    <property type="evidence" value="ECO:0007669"/>
    <property type="project" value="Ensembl"/>
</dbReference>
<reference evidence="31" key="2">
    <citation type="submission" date="2025-08" db="UniProtKB">
        <authorList>
            <consortium name="Ensembl"/>
        </authorList>
    </citation>
    <scope>IDENTIFICATION</scope>
</reference>
<dbReference type="OMA" id="LCSSYPC"/>
<dbReference type="PANTHER" id="PTHR13029">
    <property type="match status" value="1"/>
</dbReference>
<feature type="region of interest" description="Disordered" evidence="28">
    <location>
        <begin position="916"/>
        <end position="956"/>
    </location>
</feature>
<dbReference type="AlphaFoldDB" id="A0A0D9R2A6"/>
<evidence type="ECO:0000256" key="13">
    <source>
        <dbReference type="ARBA" id="ARBA00023015"/>
    </source>
</evidence>
<dbReference type="Bgee" id="ENSCSAG00000006452">
    <property type="expression patterns" value="Expressed in Ammon's horn and 5 other cell types or tissues"/>
</dbReference>
<sequence>MDAPFSEPHLLRTITPETLCHVGVPSRLEHPPPPPAHLPGPPPPPPPPPHYPVLQRDLYMKAEPPVPPYAAMGQGLVPTDLHHTQQSQMLHQLLQQHGAELPTHPSKKRKHSESPPSTLNAQMLNGMIKQEPGTVTALPLHPTRAPSPPWPPQGPLSPGPGSLPLSIARVQTPPWHPPGASSPGLLQDSDSLSGSYLDPNYQSIKWQPHQQNKWATLYDANYKELPMLTYRVDADKGFNFSVGDDAFVCQKKNHFQVTVYIGMLGEPKFVKTPEGLKPLDCFYLKLHGVKLEALNQSINIEQSQSDRSKRPFNPVTVNLPPEQVTKVTVGRLHFSETTANNMRKKGKPNPDQRYFMLVVALQAHAQNQNYTLAAQISERIIVRASNPGQFESDSDVLWQRAQVPDTVFHHGRVGINTDRPDEALVVHGNVKVMGSLMHPSDLRAKEHVQEVDTTEQLKRISRMRLVHYRYKPEFAASAGIEATAPETGVIAQEVKEILPEAVKDTGDMVFANGKTIENFLVVNKERIFMENVGAVKELCKLTDNLETRIDELERWSHKLAKLRRLDSLKSTGSSGAFSHAGSQFSRAGSVPHKKRPPKVASKVRVSRHGRWVGWGVPHPLWPPFPGCSSPASRPLVLPSPCDSVALLVPSFSFFSLCPLGEWGTPLTTTPCPTSSRAHCGQPQPGPLCICTFPLGPQSSSVAPDQACISQRFLQGTIIALVVVMAFSVVSMSTLYVLSLRTEEDLVDTDGSFAVSTSCLLALLRPQPPGGSEALCPWSSQSFGTTQLRQSPITTGLPGIQPTLLLVTTSLTSSAPGSAVRTLDLCSSHPCPVVCCSSPTTNPTTGPSLGPSFNPGHVLSPSPSPSTNRSGPSQMALLPVTNIRAKSWGLSVNGIGHSKHHKSLEPLASPAVPFPGGQGKAKNSPSLGFHGRARRGAPESSMGPAQPTWAQGQSEPVPSLTSIQVLENSMPITSQYCAPGDACRPGNFTYHIPVSSGTPLHLSLTLQMNSSSPVSVMLCSLRSKEEPCEEGSLPQSLHTHQDTQGTSHQWPITILSFREFTYHFRVALLGQANCSSEALVQPATDYYFHFYRLCN</sequence>
<evidence type="ECO:0000256" key="27">
    <source>
        <dbReference type="PROSITE-ProRule" id="PRU00850"/>
    </source>
</evidence>
<protein>
    <recommendedName>
        <fullName evidence="25">Myelin regulatory factor</fullName>
    </recommendedName>
    <alternativeName>
        <fullName evidence="26">Myelin gene regulatory factor</fullName>
    </alternativeName>
</protein>
<keyword evidence="6" id="KW-0645">Protease</keyword>
<comment type="similarity">
    <text evidence="4">Belongs to the MRF family.</text>
</comment>
<feature type="region of interest" description="Disordered" evidence="28">
    <location>
        <begin position="575"/>
        <end position="602"/>
    </location>
</feature>
<organism evidence="31 32">
    <name type="scientific">Chlorocebus sabaeus</name>
    <name type="common">Green monkey</name>
    <name type="synonym">Simia sabaea</name>
    <dbReference type="NCBI Taxonomy" id="60711"/>
    <lineage>
        <taxon>Eukaryota</taxon>
        <taxon>Metazoa</taxon>
        <taxon>Chordata</taxon>
        <taxon>Craniata</taxon>
        <taxon>Vertebrata</taxon>
        <taxon>Euteleostomi</taxon>
        <taxon>Mammalia</taxon>
        <taxon>Eutheria</taxon>
        <taxon>Euarchontoglires</taxon>
        <taxon>Primates</taxon>
        <taxon>Haplorrhini</taxon>
        <taxon>Catarrhini</taxon>
        <taxon>Cercopithecidae</taxon>
        <taxon>Cercopithecinae</taxon>
        <taxon>Chlorocebus</taxon>
    </lineage>
</organism>
<keyword evidence="13" id="KW-0805">Transcription regulation</keyword>
<keyword evidence="20" id="KW-0539">Nucleus</keyword>
<evidence type="ECO:0000256" key="20">
    <source>
        <dbReference type="ARBA" id="ARBA00023242"/>
    </source>
</evidence>
<dbReference type="Pfam" id="PF13888">
    <property type="entry name" value="MRF_C2"/>
    <property type="match status" value="1"/>
</dbReference>
<feature type="compositionally biased region" description="Pro residues" evidence="28">
    <location>
        <begin position="145"/>
        <end position="158"/>
    </location>
</feature>
<dbReference type="GeneTree" id="ENSGT00530000063626"/>
<keyword evidence="32" id="KW-1185">Reference proteome</keyword>
<dbReference type="SUPFAM" id="SSF49417">
    <property type="entry name" value="p53-like transcription factors"/>
    <property type="match status" value="1"/>
</dbReference>
<evidence type="ECO:0000256" key="7">
    <source>
        <dbReference type="ARBA" id="ARBA00022692"/>
    </source>
</evidence>
<evidence type="ECO:0000256" key="8">
    <source>
        <dbReference type="ARBA" id="ARBA00022782"/>
    </source>
</evidence>
<dbReference type="GO" id="GO:0000981">
    <property type="term" value="F:DNA-binding transcription factor activity, RNA polymerase II-specific"/>
    <property type="evidence" value="ECO:0007669"/>
    <property type="project" value="Ensembl"/>
</dbReference>
<comment type="function">
    <text evidence="21">Transcription factor that specifically activates expression of myelin genes such as MBP, MOG, MAG, DUSP15 and PLP1 during oligodendrocyte (OL) maturation, thereby playing a central role in oligodendrocyte maturation and CNS myelination. Specifically recognizes and binds DNA sequence 5'-CTGGYAC-3' in the regulatory regions of myelin-specific genes and directly activates their expression. Not only required during oligodendrocyte differentiation but is also required on an ongoing basis for the maintenance of expression of myelin genes and for the maintenance of a mature, viable oligodendrocyte phenotype.</text>
</comment>
<dbReference type="Pfam" id="PF13887">
    <property type="entry name" value="MYRF_ICA"/>
    <property type="match status" value="1"/>
</dbReference>
<dbReference type="GO" id="GO:0032286">
    <property type="term" value="P:central nervous system myelin maintenance"/>
    <property type="evidence" value="ECO:0007669"/>
    <property type="project" value="Ensembl"/>
</dbReference>
<dbReference type="Pfam" id="PF05224">
    <property type="entry name" value="NDT80_PhoG"/>
    <property type="match status" value="1"/>
</dbReference>
<evidence type="ECO:0000259" key="29">
    <source>
        <dbReference type="PROSITE" id="PS51517"/>
    </source>
</evidence>
<dbReference type="STRING" id="60711.ENSCSAP00000002745"/>
<evidence type="ECO:0000256" key="15">
    <source>
        <dbReference type="ARBA" id="ARBA00023125"/>
    </source>
</evidence>
<feature type="region of interest" description="Disordered" evidence="28">
    <location>
        <begin position="137"/>
        <end position="191"/>
    </location>
</feature>
<keyword evidence="19" id="KW-0325">Glycoprotein</keyword>
<dbReference type="InterPro" id="IPR024061">
    <property type="entry name" value="NDT80_DNA-bd_dom"/>
</dbReference>
<evidence type="ECO:0000256" key="19">
    <source>
        <dbReference type="ARBA" id="ARBA00023180"/>
    </source>
</evidence>
<dbReference type="CDD" id="cd10144">
    <property type="entry name" value="Peptidase_S74_CIMCD"/>
    <property type="match status" value="1"/>
</dbReference>
<evidence type="ECO:0000256" key="14">
    <source>
        <dbReference type="ARBA" id="ARBA00023054"/>
    </source>
</evidence>
<dbReference type="GO" id="GO:0016540">
    <property type="term" value="P:protein autoprocessing"/>
    <property type="evidence" value="ECO:0007669"/>
    <property type="project" value="Ensembl"/>
</dbReference>
<keyword evidence="14" id="KW-0175">Coiled coil</keyword>
<feature type="compositionally biased region" description="Low complexity" evidence="28">
    <location>
        <begin position="839"/>
        <end position="851"/>
    </location>
</feature>
<evidence type="ECO:0000256" key="23">
    <source>
        <dbReference type="ARBA" id="ARBA00060149"/>
    </source>
</evidence>
<feature type="region of interest" description="Disordered" evidence="28">
    <location>
        <begin position="839"/>
        <end position="873"/>
    </location>
</feature>
<reference evidence="31" key="3">
    <citation type="submission" date="2025-09" db="UniProtKB">
        <authorList>
            <consortium name="Ensembl"/>
        </authorList>
    </citation>
    <scope>IDENTIFICATION</scope>
</reference>
<comment type="function">
    <text evidence="22">Membrane-bound part that has no transcription factor activity and remains attached to the endoplasmic reticulum membrane following cleavage.</text>
</comment>
<dbReference type="Pfam" id="PF13884">
    <property type="entry name" value="Peptidase_S74"/>
    <property type="match status" value="1"/>
</dbReference>
<dbReference type="Proteomes" id="UP000029965">
    <property type="component" value="Chromosome 1"/>
</dbReference>
<feature type="compositionally biased region" description="Polar residues" evidence="28">
    <location>
        <begin position="575"/>
        <end position="586"/>
    </location>
</feature>
<evidence type="ECO:0000256" key="16">
    <source>
        <dbReference type="ARBA" id="ARBA00023136"/>
    </source>
</evidence>
<dbReference type="PROSITE" id="PS51688">
    <property type="entry name" value="ICA"/>
    <property type="match status" value="1"/>
</dbReference>
<evidence type="ECO:0000256" key="21">
    <source>
        <dbReference type="ARBA" id="ARBA00055922"/>
    </source>
</evidence>
<comment type="subunit">
    <text evidence="24">Homotrimer. Interacts (via C-terminal region) with TMEM98; the interaction inhibits MYRF self-cleavage.</text>
</comment>
<evidence type="ECO:0000256" key="2">
    <source>
        <dbReference type="ARBA" id="ARBA00004389"/>
    </source>
</evidence>
<dbReference type="GO" id="GO:0005829">
    <property type="term" value="C:cytosol"/>
    <property type="evidence" value="ECO:0007669"/>
    <property type="project" value="Ensembl"/>
</dbReference>
<feature type="compositionally biased region" description="Low complexity" evidence="28">
    <location>
        <begin position="181"/>
        <end position="191"/>
    </location>
</feature>